<keyword evidence="3" id="KW-0808">Transferase</keyword>
<feature type="transmembrane region" description="Helical" evidence="8">
    <location>
        <begin position="15"/>
        <end position="37"/>
    </location>
</feature>
<organism evidence="9 10">
    <name type="scientific">Mesorhizobium mediterraneum</name>
    <dbReference type="NCBI Taxonomy" id="43617"/>
    <lineage>
        <taxon>Bacteria</taxon>
        <taxon>Pseudomonadati</taxon>
        <taxon>Pseudomonadota</taxon>
        <taxon>Alphaproteobacteria</taxon>
        <taxon>Hyphomicrobiales</taxon>
        <taxon>Phyllobacteriaceae</taxon>
        <taxon>Mesorhizobium</taxon>
    </lineage>
</organism>
<keyword evidence="6 8" id="KW-0472">Membrane</keyword>
<keyword evidence="10" id="KW-1185">Reference proteome</keyword>
<dbReference type="GO" id="GO:0016758">
    <property type="term" value="F:hexosyltransferase activity"/>
    <property type="evidence" value="ECO:0007669"/>
    <property type="project" value="InterPro"/>
</dbReference>
<proteinExistence type="inferred from homology"/>
<evidence type="ECO:0000256" key="2">
    <source>
        <dbReference type="ARBA" id="ARBA00022475"/>
    </source>
</evidence>
<feature type="transmembrane region" description="Helical" evidence="8">
    <location>
        <begin position="366"/>
        <end position="387"/>
    </location>
</feature>
<evidence type="ECO:0000256" key="3">
    <source>
        <dbReference type="ARBA" id="ARBA00022679"/>
    </source>
</evidence>
<evidence type="ECO:0000256" key="4">
    <source>
        <dbReference type="ARBA" id="ARBA00022692"/>
    </source>
</evidence>
<feature type="transmembrane region" description="Helical" evidence="8">
    <location>
        <begin position="309"/>
        <end position="334"/>
    </location>
</feature>
<evidence type="ECO:0000256" key="7">
    <source>
        <dbReference type="ARBA" id="ARBA00024033"/>
    </source>
</evidence>
<dbReference type="Proteomes" id="UP000216215">
    <property type="component" value="Unassembled WGS sequence"/>
</dbReference>
<dbReference type="RefSeq" id="WP_095489446.1">
    <property type="nucleotide sequence ID" value="NZ_CP088151.1"/>
</dbReference>
<sequence length="402" mass="42526">MRIADFTAGKNLQRLIYLAVCGLIFAYLCVLVIAVLIGDWLFDANGQPIATDFLAFWGAGKFVLQGHAADAYNLEMHKSISSAESGAVFNGYYSWQYPPTFLLVTAALALVSYPAALVSWMAFGITFYAFAIRLIGETRLAVLAAMAWPPVLWNTAVGQNGFVTAALLGAAIASIEKRPALAGLFFGLLTYKPQFGLIIPVALIAGGYWRVIGWATISATAMAVLSIAVFGTQIWSDFFDTAAKINGMILVDGRADFSKLQSLYGFVRALGGSLTTAWVAQGFLIAALGAGIIWIWLQKGAFHVKAAALATATILGSPYAFIYDFVALAVPLVFLGKTGFSAKESAVVIAAGILVGCGPSQYAPTAFFSALLVLSLVIGRALQVYAVPIRPAVSRAGMASAN</sequence>
<dbReference type="EMBL" id="NPKI01000051">
    <property type="protein sequence ID" value="PAP97604.1"/>
    <property type="molecule type" value="Genomic_DNA"/>
</dbReference>
<feature type="transmembrane region" description="Helical" evidence="8">
    <location>
        <begin position="181"/>
        <end position="204"/>
    </location>
</feature>
<evidence type="ECO:0000313" key="9">
    <source>
        <dbReference type="EMBL" id="PAP97604.1"/>
    </source>
</evidence>
<comment type="subcellular location">
    <subcellularLocation>
        <location evidence="1">Cell membrane</location>
        <topology evidence="1">Multi-pass membrane protein</topology>
    </subcellularLocation>
</comment>
<evidence type="ECO:0000256" key="5">
    <source>
        <dbReference type="ARBA" id="ARBA00022989"/>
    </source>
</evidence>
<keyword evidence="4 8" id="KW-0812">Transmembrane</keyword>
<evidence type="ECO:0000256" key="6">
    <source>
        <dbReference type="ARBA" id="ARBA00023136"/>
    </source>
</evidence>
<accession>A0AB36QYW5</accession>
<evidence type="ECO:0000256" key="8">
    <source>
        <dbReference type="SAM" id="Phobius"/>
    </source>
</evidence>
<feature type="transmembrane region" description="Helical" evidence="8">
    <location>
        <begin position="151"/>
        <end position="175"/>
    </location>
</feature>
<gene>
    <name evidence="9" type="ORF">CIT25_33820</name>
</gene>
<keyword evidence="5 8" id="KW-1133">Transmembrane helix</keyword>
<keyword evidence="2" id="KW-1003">Cell membrane</keyword>
<feature type="transmembrane region" description="Helical" evidence="8">
    <location>
        <begin position="101"/>
        <end position="130"/>
    </location>
</feature>
<feature type="transmembrane region" description="Helical" evidence="8">
    <location>
        <begin position="211"/>
        <end position="235"/>
    </location>
</feature>
<reference evidence="10" key="1">
    <citation type="submission" date="2017-08" db="EMBL/GenBank/DDBJ databases">
        <title>Mesorhizobium wenxinae sp. nov., a novel rhizobial species isolated from root nodules of chickpea (Cicer arietinum L.).</title>
        <authorList>
            <person name="Zhang J."/>
        </authorList>
    </citation>
    <scope>NUCLEOTIDE SEQUENCE [LARGE SCALE GENOMIC DNA]</scope>
    <source>
        <strain evidence="10">USDA 3392</strain>
    </source>
</reference>
<evidence type="ECO:0000313" key="10">
    <source>
        <dbReference type="Proteomes" id="UP000216215"/>
    </source>
</evidence>
<name>A0AB36QYW5_9HYPH</name>
<dbReference type="InterPro" id="IPR018584">
    <property type="entry name" value="GT87"/>
</dbReference>
<comment type="caution">
    <text evidence="9">The sequence shown here is derived from an EMBL/GenBank/DDBJ whole genome shotgun (WGS) entry which is preliminary data.</text>
</comment>
<feature type="transmembrane region" description="Helical" evidence="8">
    <location>
        <begin position="278"/>
        <end position="297"/>
    </location>
</feature>
<protein>
    <recommendedName>
        <fullName evidence="11">DUF2029 domain-containing protein</fullName>
    </recommendedName>
</protein>
<evidence type="ECO:0000256" key="1">
    <source>
        <dbReference type="ARBA" id="ARBA00004651"/>
    </source>
</evidence>
<dbReference type="GO" id="GO:0005886">
    <property type="term" value="C:plasma membrane"/>
    <property type="evidence" value="ECO:0007669"/>
    <property type="project" value="UniProtKB-SubCell"/>
</dbReference>
<dbReference type="AlphaFoldDB" id="A0AB36QYW5"/>
<dbReference type="Pfam" id="PF09594">
    <property type="entry name" value="GT87"/>
    <property type="match status" value="1"/>
</dbReference>
<evidence type="ECO:0008006" key="11">
    <source>
        <dbReference type="Google" id="ProtNLM"/>
    </source>
</evidence>
<comment type="similarity">
    <text evidence="7">Belongs to the glycosyltransferase 87 family.</text>
</comment>